<gene>
    <name evidence="1" type="ORF">ERS852406_00777</name>
</gene>
<dbReference type="AlphaFoldDB" id="A0A174A4J6"/>
<dbReference type="RefSeq" id="WP_055226493.1">
    <property type="nucleotide sequence ID" value="NZ_CYYV01000003.1"/>
</dbReference>
<dbReference type="EMBL" id="CYYV01000003">
    <property type="protein sequence ID" value="CUN83612.1"/>
    <property type="molecule type" value="Genomic_DNA"/>
</dbReference>
<sequence length="340" mass="39240">MNSQDITRALIDTTVARAMVEMDADPKRSVRKLCDLGRQFSRGRFQNQIFAIFQDLLRNDESPYYQAIDFLLRSNDPEALRQFGINIGYNSFTYGAQILRQKQKELSFAVPWVVKLRLDSRIPDTYDSSFFASVVRTGLTYGIYSYQLRSMDHHEDMESYLAVIQSHPECAFLWFLSDTPLTEKQQKLLLSCPNLMVSLPIDAPSTVSMAKALRRQKTLFGMHKVYQDADAAAYLLSFDHLYSHMEQSVFFFLVADDSCSKESIRAVSDVVQQYRFTPIQPFFPIEVQEDSRKIEQIITAHPAYLLLLPDHMARTLDTPTVSFEELSLRNIFYRELLADA</sequence>
<protein>
    <submittedName>
        <fullName evidence="1">Uncharacterized protein</fullName>
    </submittedName>
</protein>
<dbReference type="Proteomes" id="UP000095706">
    <property type="component" value="Unassembled WGS sequence"/>
</dbReference>
<evidence type="ECO:0000313" key="1">
    <source>
        <dbReference type="EMBL" id="CUN83612.1"/>
    </source>
</evidence>
<name>A0A174A4J6_9FIRM</name>
<reference evidence="1 2" key="1">
    <citation type="submission" date="2015-09" db="EMBL/GenBank/DDBJ databases">
        <authorList>
            <consortium name="Pathogen Informatics"/>
        </authorList>
    </citation>
    <scope>NUCLEOTIDE SEQUENCE [LARGE SCALE GENOMIC DNA]</scope>
    <source>
        <strain evidence="1 2">2789STDY5608849</strain>
    </source>
</reference>
<evidence type="ECO:0000313" key="2">
    <source>
        <dbReference type="Proteomes" id="UP000095706"/>
    </source>
</evidence>
<organism evidence="1 2">
    <name type="scientific">Fusicatenibacter saccharivorans</name>
    <dbReference type="NCBI Taxonomy" id="1150298"/>
    <lineage>
        <taxon>Bacteria</taxon>
        <taxon>Bacillati</taxon>
        <taxon>Bacillota</taxon>
        <taxon>Clostridia</taxon>
        <taxon>Lachnospirales</taxon>
        <taxon>Lachnospiraceae</taxon>
        <taxon>Fusicatenibacter</taxon>
    </lineage>
</organism>
<proteinExistence type="predicted"/>
<accession>A0A174A4J6</accession>